<dbReference type="SUPFAM" id="SSF50156">
    <property type="entry name" value="PDZ domain-like"/>
    <property type="match status" value="1"/>
</dbReference>
<reference evidence="3 4" key="1">
    <citation type="submission" date="2019-02" db="EMBL/GenBank/DDBJ databases">
        <title>High diversity of culturable Acinetobacter species in natural soil and water ecosystems.</title>
        <authorList>
            <person name="Radolfova-Krizova L."/>
            <person name="Nemec A."/>
        </authorList>
    </citation>
    <scope>NUCLEOTIDE SEQUENCE [LARGE SCALE GENOMIC DNA]</scope>
    <source>
        <strain evidence="3 4">ANC 4281</strain>
    </source>
</reference>
<sequence length="258" mass="28596">MKYLKMIGITFGTFLLTGCQWMFLAYPSAWEGYESNEIIPIRKQNAEMYNDIISVSDCNGIKILADEFSEVKWTLHREYIIKGMKEKNCNIGNSSPEKKEIGKSSENISTASGKNHSIMPKQNNVSTALAPMANRKDSSTLAVVPPKSFPKKSSTFVRGWLGIQVYEDMPKGVAKILNVHEGKGLFVQTVAPGSAAEKSGMRNADIILSVDGNEFTKGSEFSAYMSKLPVGHLLRLKVIRAQNPIDQIIELTEKLPSM</sequence>
<dbReference type="AlphaFoldDB" id="A0A4R0EJI1"/>
<gene>
    <name evidence="3" type="ORF">E0H85_12945</name>
</gene>
<evidence type="ECO:0000313" key="3">
    <source>
        <dbReference type="EMBL" id="TCB57106.1"/>
    </source>
</evidence>
<comment type="caution">
    <text evidence="3">The sequence shown here is derived from an EMBL/GenBank/DDBJ whole genome shotgun (WGS) entry which is preliminary data.</text>
</comment>
<dbReference type="Proteomes" id="UP000291380">
    <property type="component" value="Unassembled WGS sequence"/>
</dbReference>
<feature type="region of interest" description="Disordered" evidence="1">
    <location>
        <begin position="91"/>
        <end position="122"/>
    </location>
</feature>
<dbReference type="OrthoDB" id="6402251at2"/>
<dbReference type="InterPro" id="IPR001478">
    <property type="entry name" value="PDZ"/>
</dbReference>
<dbReference type="PROSITE" id="PS51257">
    <property type="entry name" value="PROKAR_LIPOPROTEIN"/>
    <property type="match status" value="1"/>
</dbReference>
<dbReference type="InterPro" id="IPR036034">
    <property type="entry name" value="PDZ_sf"/>
</dbReference>
<feature type="compositionally biased region" description="Polar residues" evidence="1">
    <location>
        <begin position="104"/>
        <end position="122"/>
    </location>
</feature>
<evidence type="ECO:0000256" key="1">
    <source>
        <dbReference type="SAM" id="MobiDB-lite"/>
    </source>
</evidence>
<evidence type="ECO:0000313" key="4">
    <source>
        <dbReference type="Proteomes" id="UP000291380"/>
    </source>
</evidence>
<protein>
    <submittedName>
        <fullName evidence="3">PDZ domain-containing protein</fullName>
    </submittedName>
</protein>
<name>A0A4R0EJI1_9GAMM</name>
<accession>A0A4R0EJI1</accession>
<dbReference type="SMART" id="SM00228">
    <property type="entry name" value="PDZ"/>
    <property type="match status" value="1"/>
</dbReference>
<dbReference type="EMBL" id="SJOA01000019">
    <property type="protein sequence ID" value="TCB57106.1"/>
    <property type="molecule type" value="Genomic_DNA"/>
</dbReference>
<dbReference type="RefSeq" id="WP_131271790.1">
    <property type="nucleotide sequence ID" value="NZ_SJOA01000019.1"/>
</dbReference>
<dbReference type="Gene3D" id="2.30.42.10">
    <property type="match status" value="1"/>
</dbReference>
<dbReference type="PROSITE" id="PS50106">
    <property type="entry name" value="PDZ"/>
    <property type="match status" value="1"/>
</dbReference>
<evidence type="ECO:0000259" key="2">
    <source>
        <dbReference type="PROSITE" id="PS50106"/>
    </source>
</evidence>
<feature type="domain" description="PDZ" evidence="2">
    <location>
        <begin position="158"/>
        <end position="242"/>
    </location>
</feature>
<dbReference type="Pfam" id="PF13180">
    <property type="entry name" value="PDZ_2"/>
    <property type="match status" value="1"/>
</dbReference>
<proteinExistence type="predicted"/>
<organism evidence="3 4">
    <name type="scientific">Acinetobacter terrae</name>
    <dbReference type="NCBI Taxonomy" id="2731247"/>
    <lineage>
        <taxon>Bacteria</taxon>
        <taxon>Pseudomonadati</taxon>
        <taxon>Pseudomonadota</taxon>
        <taxon>Gammaproteobacteria</taxon>
        <taxon>Moraxellales</taxon>
        <taxon>Moraxellaceae</taxon>
        <taxon>Acinetobacter</taxon>
        <taxon>Acinetobacter Taxon 24</taxon>
    </lineage>
</organism>